<dbReference type="InterPro" id="IPR007024">
    <property type="entry name" value="BLUF_domain"/>
</dbReference>
<dbReference type="RefSeq" id="WP_269560486.1">
    <property type="nucleotide sequence ID" value="NZ_CP114767.1"/>
</dbReference>
<dbReference type="Pfam" id="PF04940">
    <property type="entry name" value="BLUF"/>
    <property type="match status" value="1"/>
</dbReference>
<proteinExistence type="predicted"/>
<dbReference type="SUPFAM" id="SSF54975">
    <property type="entry name" value="Acylphosphatase/BLUF domain-like"/>
    <property type="match status" value="1"/>
</dbReference>
<keyword evidence="3" id="KW-1185">Reference proteome</keyword>
<sequence>MHRIVYLSSATGELDEHQLKELLLHSRRKNQARAITGLLLVSEGEILQVLEGEQSAVEQLYDIIAQDIRHTHLYKLADGPIPERAFPDWSMGFATAAPDTFVQLAGYRNLDNTGFLAVRPQSMDRPFFEVLREFAAVHTANA</sequence>
<organism evidence="2 3">
    <name type="scientific">Hymenobacter canadensis</name>
    <dbReference type="NCBI Taxonomy" id="2999067"/>
    <lineage>
        <taxon>Bacteria</taxon>
        <taxon>Pseudomonadati</taxon>
        <taxon>Bacteroidota</taxon>
        <taxon>Cytophagia</taxon>
        <taxon>Cytophagales</taxon>
        <taxon>Hymenobacteraceae</taxon>
        <taxon>Hymenobacter</taxon>
    </lineage>
</organism>
<feature type="domain" description="BLUF" evidence="1">
    <location>
        <begin position="1"/>
        <end position="92"/>
    </location>
</feature>
<dbReference type="EMBL" id="CP114767">
    <property type="protein sequence ID" value="WBA42432.1"/>
    <property type="molecule type" value="Genomic_DNA"/>
</dbReference>
<protein>
    <submittedName>
        <fullName evidence="2">BLUF domain-containing protein</fullName>
    </submittedName>
</protein>
<accession>A0ABY7LR82</accession>
<name>A0ABY7LR82_9BACT</name>
<evidence type="ECO:0000313" key="3">
    <source>
        <dbReference type="Proteomes" id="UP001211005"/>
    </source>
</evidence>
<dbReference type="PROSITE" id="PS50925">
    <property type="entry name" value="BLUF"/>
    <property type="match status" value="1"/>
</dbReference>
<dbReference type="Gene3D" id="3.30.70.100">
    <property type="match status" value="1"/>
</dbReference>
<evidence type="ECO:0000313" key="2">
    <source>
        <dbReference type="EMBL" id="WBA42432.1"/>
    </source>
</evidence>
<dbReference type="InterPro" id="IPR036046">
    <property type="entry name" value="Acylphosphatase-like_dom_sf"/>
</dbReference>
<evidence type="ECO:0000259" key="1">
    <source>
        <dbReference type="PROSITE" id="PS50925"/>
    </source>
</evidence>
<dbReference type="SMART" id="SM01034">
    <property type="entry name" value="BLUF"/>
    <property type="match status" value="1"/>
</dbReference>
<dbReference type="Proteomes" id="UP001211005">
    <property type="component" value="Chromosome"/>
</dbReference>
<reference evidence="2 3" key="1">
    <citation type="submission" date="2022-12" db="EMBL/GenBank/DDBJ databases">
        <title>Hymenobacter canadensis sp. nov. isolated from lake water of the Cambridge Bay, Canada.</title>
        <authorList>
            <person name="Kim W.H."/>
            <person name="Lee Y.M."/>
        </authorList>
    </citation>
    <scope>NUCLEOTIDE SEQUENCE [LARGE SCALE GENOMIC DNA]</scope>
    <source>
        <strain evidence="2 3">PAMC 29467</strain>
    </source>
</reference>
<gene>
    <name evidence="2" type="ORF">O3303_02475</name>
</gene>